<evidence type="ECO:0000313" key="3">
    <source>
        <dbReference type="Proteomes" id="UP000430146"/>
    </source>
</evidence>
<feature type="region of interest" description="Disordered" evidence="1">
    <location>
        <begin position="287"/>
        <end position="326"/>
    </location>
</feature>
<dbReference type="EMBL" id="CACSIP010000021">
    <property type="protein sequence ID" value="CAA0123169.1"/>
    <property type="molecule type" value="Genomic_DNA"/>
</dbReference>
<dbReference type="AlphaFoldDB" id="A0A5S9QU03"/>
<protein>
    <recommendedName>
        <fullName evidence="4">Core-binding (CB) domain-containing protein</fullName>
    </recommendedName>
</protein>
<organism evidence="2 3">
    <name type="scientific">Mycolicibacterium vanbaalenii</name>
    <name type="common">Mycobacterium vanbaalenii</name>
    <dbReference type="NCBI Taxonomy" id="110539"/>
    <lineage>
        <taxon>Bacteria</taxon>
        <taxon>Bacillati</taxon>
        <taxon>Actinomycetota</taxon>
        <taxon>Actinomycetes</taxon>
        <taxon>Mycobacteriales</taxon>
        <taxon>Mycobacteriaceae</taxon>
        <taxon>Mycolicibacterium</taxon>
    </lineage>
</organism>
<evidence type="ECO:0000313" key="2">
    <source>
        <dbReference type="EMBL" id="CAA0123169.1"/>
    </source>
</evidence>
<keyword evidence="3" id="KW-1185">Reference proteome</keyword>
<dbReference type="Proteomes" id="UP000430146">
    <property type="component" value="Unassembled WGS sequence"/>
</dbReference>
<evidence type="ECO:0000256" key="1">
    <source>
        <dbReference type="SAM" id="MobiDB-lite"/>
    </source>
</evidence>
<feature type="compositionally biased region" description="Basic and acidic residues" evidence="1">
    <location>
        <begin position="302"/>
        <end position="319"/>
    </location>
</feature>
<gene>
    <name evidence="2" type="ORF">AELLOGFF_04532</name>
</gene>
<reference evidence="2 3" key="1">
    <citation type="submission" date="2019-11" db="EMBL/GenBank/DDBJ databases">
        <authorList>
            <person name="Holert J."/>
        </authorList>
    </citation>
    <scope>NUCLEOTIDE SEQUENCE [LARGE SCALE GENOMIC DNA]</scope>
    <source>
        <strain evidence="2">BC8_1</strain>
    </source>
</reference>
<evidence type="ECO:0008006" key="4">
    <source>
        <dbReference type="Google" id="ProtNLM"/>
    </source>
</evidence>
<sequence length="587" mass="65319">MNAPGRRAALPSYDHRTPQALLPDSLVVRHRNSRGEIKEFDFSTLTVAEPFQRSLATLFAARCAPQGWSTHVSSSKYWRHVSYFADFLAAQPETVRDIDDLSAAVLRRWRNSLPLHDKQRFTRMAFLLREDPRLQSGAVADELLRRVRLAPSSTQSYSDQEFTRITVAARRTFRTARKRIDANALHLQRWHAGAFAEDSQEWLLGEALDVLARTGLVPEERKPNNMASEGFLYVAADKYQKALGGAKAQFTWQRLFLSRMETTALAVLLMAQFGWNLSVIAGLAVPKASPDPGADGQPTYRLELDKPRRGPSRHHETRNVTDTGAGSAGRLITHALQATRFARSCVAQSAPETDRLMVWRTGHRGPLKVSTDREQPVGVFRFGVLSQDASAWAQAQGFTGSPFLRGRRTVLAVNRREPAQQSEQTFDRSYVLVDRRVQRDSVNVIAAGAEAALTQARNTLLVAALRDSGDPDHVETATADCADPYASPFSNSADLGCTASFLLCLACTNATVHPGHHSRLAHLGAALNNLRSALHPTVWQREWAEHHARLEDLRTRLGNAVWEQALMRVSDADRDLIDHLLHGMLEA</sequence>
<proteinExistence type="predicted"/>
<accession>A0A5S9QU03</accession>
<name>A0A5S9QU03_MYCVN</name>